<protein>
    <submittedName>
        <fullName evidence="2">Nuclear transport factor 2 family protein</fullName>
    </submittedName>
</protein>
<dbReference type="RefSeq" id="WP_379882144.1">
    <property type="nucleotide sequence ID" value="NZ_JBHPON010000002.1"/>
</dbReference>
<comment type="caution">
    <text evidence="2">The sequence shown here is derived from an EMBL/GenBank/DDBJ whole genome shotgun (WGS) entry which is preliminary data.</text>
</comment>
<organism evidence="2 3">
    <name type="scientific">Hyphococcus aureus</name>
    <dbReference type="NCBI Taxonomy" id="2666033"/>
    <lineage>
        <taxon>Bacteria</taxon>
        <taxon>Pseudomonadati</taxon>
        <taxon>Pseudomonadota</taxon>
        <taxon>Alphaproteobacteria</taxon>
        <taxon>Parvularculales</taxon>
        <taxon>Parvularculaceae</taxon>
        <taxon>Hyphococcus</taxon>
    </lineage>
</organism>
<keyword evidence="3" id="KW-1185">Reference proteome</keyword>
<sequence>MLELLAGLALVLTTAADDEAVVRKMIETKYAKENACDATYAENYVADDATEYLPNYLRAMPKEPQSEIMDFEEFCAAGGKSLNEPDIQMIERIADDVILVTGIGSIEVTRPDGTLDYDGEYSFTNIFVKTGDGWRVRHLHVAPIIPELPTVPARD</sequence>
<dbReference type="EMBL" id="JBHPON010000002">
    <property type="protein sequence ID" value="MFC6036614.1"/>
    <property type="molecule type" value="Genomic_DNA"/>
</dbReference>
<gene>
    <name evidence="2" type="ORF">ACFMB1_13735</name>
</gene>
<evidence type="ECO:0000259" key="1">
    <source>
        <dbReference type="Pfam" id="PF13474"/>
    </source>
</evidence>
<feature type="domain" description="SnoaL-like" evidence="1">
    <location>
        <begin position="90"/>
        <end position="143"/>
    </location>
</feature>
<evidence type="ECO:0000313" key="3">
    <source>
        <dbReference type="Proteomes" id="UP001596116"/>
    </source>
</evidence>
<dbReference type="SUPFAM" id="SSF54427">
    <property type="entry name" value="NTF2-like"/>
    <property type="match status" value="1"/>
</dbReference>
<accession>A0ABW1KXH6</accession>
<dbReference type="Pfam" id="PF13474">
    <property type="entry name" value="SnoaL_3"/>
    <property type="match status" value="1"/>
</dbReference>
<dbReference type="InterPro" id="IPR032710">
    <property type="entry name" value="NTF2-like_dom_sf"/>
</dbReference>
<name>A0ABW1KXH6_9PROT</name>
<reference evidence="2 3" key="1">
    <citation type="submission" date="2024-09" db="EMBL/GenBank/DDBJ databases">
        <authorList>
            <person name="Zhang Z.-H."/>
        </authorList>
    </citation>
    <scope>NUCLEOTIDE SEQUENCE [LARGE SCALE GENOMIC DNA]</scope>
    <source>
        <strain evidence="2 3">HHTR114</strain>
    </source>
</reference>
<dbReference type="Proteomes" id="UP001596116">
    <property type="component" value="Unassembled WGS sequence"/>
</dbReference>
<dbReference type="InterPro" id="IPR037401">
    <property type="entry name" value="SnoaL-like"/>
</dbReference>
<proteinExistence type="predicted"/>
<dbReference type="Gene3D" id="3.10.450.50">
    <property type="match status" value="1"/>
</dbReference>
<evidence type="ECO:0000313" key="2">
    <source>
        <dbReference type="EMBL" id="MFC6036614.1"/>
    </source>
</evidence>